<proteinExistence type="predicted"/>
<reference evidence="2 3" key="1">
    <citation type="submission" date="2019-02" db="EMBL/GenBank/DDBJ databases">
        <title>Genomic Encyclopedia of Type Strains, Phase IV (KMG-IV): sequencing the most valuable type-strain genomes for metagenomic binning, comparative biology and taxonomic classification.</title>
        <authorList>
            <person name="Goeker M."/>
        </authorList>
    </citation>
    <scope>NUCLEOTIDE SEQUENCE [LARGE SCALE GENOMIC DNA]</scope>
    <source>
        <strain evidence="2 3">DSM 28825</strain>
    </source>
</reference>
<organism evidence="2 3">
    <name type="scientific">Ancylomarina subtilis</name>
    <dbReference type="NCBI Taxonomy" id="1639035"/>
    <lineage>
        <taxon>Bacteria</taxon>
        <taxon>Pseudomonadati</taxon>
        <taxon>Bacteroidota</taxon>
        <taxon>Bacteroidia</taxon>
        <taxon>Marinilabiliales</taxon>
        <taxon>Marinifilaceae</taxon>
        <taxon>Ancylomarina</taxon>
    </lineage>
</organism>
<dbReference type="OrthoDB" id="1119191at2"/>
<keyword evidence="1" id="KW-0472">Membrane</keyword>
<keyword evidence="1" id="KW-0812">Transmembrane</keyword>
<name>A0A4Q7VCF1_9BACT</name>
<dbReference type="Proteomes" id="UP000293562">
    <property type="component" value="Unassembled WGS sequence"/>
</dbReference>
<comment type="caution">
    <text evidence="2">The sequence shown here is derived from an EMBL/GenBank/DDBJ whole genome shotgun (WGS) entry which is preliminary data.</text>
</comment>
<evidence type="ECO:0000313" key="3">
    <source>
        <dbReference type="Proteomes" id="UP000293562"/>
    </source>
</evidence>
<feature type="transmembrane region" description="Helical" evidence="1">
    <location>
        <begin position="97"/>
        <end position="119"/>
    </location>
</feature>
<keyword evidence="1" id="KW-1133">Transmembrane helix</keyword>
<keyword evidence="3" id="KW-1185">Reference proteome</keyword>
<sequence length="147" mass="16814">MERTEIINYIFDALYAQPENESLDIACWGMEHLNINDEDPIYETIIEEFLMNEWAVDQGLGFLVLTPEGRDIINVFGSYTAFMETYMQPAPKIKPALSLKTISLVLNLLLALFIAMLLVTKNNDNKIIEDQKAQIEKQQATIDSLKQ</sequence>
<evidence type="ECO:0000313" key="2">
    <source>
        <dbReference type="EMBL" id="RZT93537.1"/>
    </source>
</evidence>
<evidence type="ECO:0000256" key="1">
    <source>
        <dbReference type="SAM" id="Phobius"/>
    </source>
</evidence>
<gene>
    <name evidence="2" type="ORF">EV201_2707</name>
</gene>
<protein>
    <submittedName>
        <fullName evidence="2">Uncharacterized protein</fullName>
    </submittedName>
</protein>
<dbReference type="RefSeq" id="WP_130308077.1">
    <property type="nucleotide sequence ID" value="NZ_SHKN01000002.1"/>
</dbReference>
<dbReference type="AlphaFoldDB" id="A0A4Q7VCF1"/>
<accession>A0A4Q7VCF1</accession>
<dbReference type="EMBL" id="SHKN01000002">
    <property type="protein sequence ID" value="RZT93537.1"/>
    <property type="molecule type" value="Genomic_DNA"/>
</dbReference>